<feature type="domain" description="Methylated-DNA-[protein]-cysteine S-methyltransferase DNA binding" evidence="2">
    <location>
        <begin position="11"/>
        <end position="38"/>
    </location>
</feature>
<reference evidence="3" key="2">
    <citation type="journal article" date="2023" name="IMA Fungus">
        <title>Comparative genomic study of the Penicillium genus elucidates a diverse pangenome and 15 lateral gene transfer events.</title>
        <authorList>
            <person name="Petersen C."/>
            <person name="Sorensen T."/>
            <person name="Nielsen M.R."/>
            <person name="Sondergaard T.E."/>
            <person name="Sorensen J.L."/>
            <person name="Fitzpatrick D.A."/>
            <person name="Frisvad J.C."/>
            <person name="Nielsen K.L."/>
        </authorList>
    </citation>
    <scope>NUCLEOTIDE SEQUENCE</scope>
    <source>
        <strain evidence="3">IBT 30761</strain>
    </source>
</reference>
<dbReference type="GO" id="GO:0006281">
    <property type="term" value="P:DNA repair"/>
    <property type="evidence" value="ECO:0007669"/>
    <property type="project" value="InterPro"/>
</dbReference>
<dbReference type="InterPro" id="IPR014048">
    <property type="entry name" value="MethylDNA_cys_MeTrfase_DNA-bd"/>
</dbReference>
<accession>A0A9W9G1P9</accession>
<evidence type="ECO:0000313" key="4">
    <source>
        <dbReference type="Proteomes" id="UP001149074"/>
    </source>
</evidence>
<organism evidence="3 4">
    <name type="scientific">Penicillium argentinense</name>
    <dbReference type="NCBI Taxonomy" id="1131581"/>
    <lineage>
        <taxon>Eukaryota</taxon>
        <taxon>Fungi</taxon>
        <taxon>Dikarya</taxon>
        <taxon>Ascomycota</taxon>
        <taxon>Pezizomycotina</taxon>
        <taxon>Eurotiomycetes</taxon>
        <taxon>Eurotiomycetidae</taxon>
        <taxon>Eurotiales</taxon>
        <taxon>Aspergillaceae</taxon>
        <taxon>Penicillium</taxon>
    </lineage>
</organism>
<evidence type="ECO:0000259" key="2">
    <source>
        <dbReference type="Pfam" id="PF01035"/>
    </source>
</evidence>
<dbReference type="InterPro" id="IPR052520">
    <property type="entry name" value="ATL_DNA_repair"/>
</dbReference>
<dbReference type="Proteomes" id="UP001149074">
    <property type="component" value="Unassembled WGS sequence"/>
</dbReference>
<proteinExistence type="predicted"/>
<dbReference type="InterPro" id="IPR036217">
    <property type="entry name" value="MethylDNA_cys_MeTrfase_DNAb"/>
</dbReference>
<dbReference type="SUPFAM" id="SSF46767">
    <property type="entry name" value="Methylated DNA-protein cysteine methyltransferase, C-terminal domain"/>
    <property type="match status" value="1"/>
</dbReference>
<keyword evidence="1" id="KW-0227">DNA damage</keyword>
<sequence>MPRSQEAEAWANAVYAAVQEIPLGKVTSYGHIALLLGELMLTYGQRNDHAKSADDFAPVPPLSTFIFYAPFAFVSLTGDGSGPGSAERQAAALRSEGVEVKEDSMGEYYVDLSRFGWFPRDLPSEDGDSDEEEE</sequence>
<evidence type="ECO:0000313" key="3">
    <source>
        <dbReference type="EMBL" id="KAJ5110470.1"/>
    </source>
</evidence>
<dbReference type="GeneID" id="81352478"/>
<dbReference type="PANTHER" id="PTHR42942:SF1">
    <property type="entry name" value="ALKYLTRANSFERASE-LIKE PROTEIN 1"/>
    <property type="match status" value="1"/>
</dbReference>
<evidence type="ECO:0000256" key="1">
    <source>
        <dbReference type="ARBA" id="ARBA00022763"/>
    </source>
</evidence>
<keyword evidence="4" id="KW-1185">Reference proteome</keyword>
<dbReference type="EMBL" id="JAPQKI010000002">
    <property type="protein sequence ID" value="KAJ5110470.1"/>
    <property type="molecule type" value="Genomic_DNA"/>
</dbReference>
<dbReference type="Pfam" id="PF01035">
    <property type="entry name" value="DNA_binding_1"/>
    <property type="match status" value="1"/>
</dbReference>
<dbReference type="InterPro" id="IPR036388">
    <property type="entry name" value="WH-like_DNA-bd_sf"/>
</dbReference>
<reference evidence="3" key="1">
    <citation type="submission" date="2022-11" db="EMBL/GenBank/DDBJ databases">
        <authorList>
            <person name="Petersen C."/>
        </authorList>
    </citation>
    <scope>NUCLEOTIDE SEQUENCE</scope>
    <source>
        <strain evidence="3">IBT 30761</strain>
    </source>
</reference>
<gene>
    <name evidence="3" type="ORF">N7532_001005</name>
</gene>
<dbReference type="Gene3D" id="1.10.10.10">
    <property type="entry name" value="Winged helix-like DNA-binding domain superfamily/Winged helix DNA-binding domain"/>
    <property type="match status" value="2"/>
</dbReference>
<comment type="caution">
    <text evidence="3">The sequence shown here is derived from an EMBL/GenBank/DDBJ whole genome shotgun (WGS) entry which is preliminary data.</text>
</comment>
<dbReference type="GO" id="GO:0003824">
    <property type="term" value="F:catalytic activity"/>
    <property type="evidence" value="ECO:0007669"/>
    <property type="project" value="InterPro"/>
</dbReference>
<dbReference type="OrthoDB" id="2548197at2759"/>
<name>A0A9W9G1P9_9EURO</name>
<dbReference type="AlphaFoldDB" id="A0A9W9G1P9"/>
<protein>
    <recommendedName>
        <fullName evidence="2">Methylated-DNA-[protein]-cysteine S-methyltransferase DNA binding domain-containing protein</fullName>
    </recommendedName>
</protein>
<dbReference type="RefSeq" id="XP_056478540.1">
    <property type="nucleotide sequence ID" value="XM_056613499.1"/>
</dbReference>
<dbReference type="PANTHER" id="PTHR42942">
    <property type="entry name" value="6-O-METHYLGUANINE DNA METHYLTRANSFERASE"/>
    <property type="match status" value="1"/>
</dbReference>